<dbReference type="GO" id="GO:0005615">
    <property type="term" value="C:extracellular space"/>
    <property type="evidence" value="ECO:0007669"/>
    <property type="project" value="TreeGrafter"/>
</dbReference>
<feature type="domain" description="FZ" evidence="12">
    <location>
        <begin position="91"/>
        <end position="211"/>
    </location>
</feature>
<evidence type="ECO:0000256" key="4">
    <source>
        <dbReference type="ARBA" id="ARBA00022692"/>
    </source>
</evidence>
<dbReference type="GO" id="GO:0016020">
    <property type="term" value="C:membrane"/>
    <property type="evidence" value="ECO:0007669"/>
    <property type="project" value="UniProtKB-SubCell"/>
</dbReference>
<evidence type="ECO:0000259" key="13">
    <source>
        <dbReference type="PROSITE" id="PS50261"/>
    </source>
</evidence>
<comment type="similarity">
    <text evidence="2">Belongs to the G-protein coupled receptor Fz/Smo family.</text>
</comment>
<dbReference type="SUPFAM" id="SSF63501">
    <property type="entry name" value="Frizzled cysteine-rich domain"/>
    <property type="match status" value="1"/>
</dbReference>
<feature type="transmembrane region" description="Helical" evidence="11">
    <location>
        <begin position="684"/>
        <end position="703"/>
    </location>
</feature>
<feature type="compositionally biased region" description="Polar residues" evidence="10">
    <location>
        <begin position="765"/>
        <end position="779"/>
    </location>
</feature>
<dbReference type="PROSITE" id="PS51257">
    <property type="entry name" value="PROKAR_LIPOPROTEIN"/>
    <property type="match status" value="1"/>
</dbReference>
<evidence type="ECO:0000256" key="3">
    <source>
        <dbReference type="ARBA" id="ARBA00022473"/>
    </source>
</evidence>
<evidence type="ECO:0000256" key="10">
    <source>
        <dbReference type="SAM" id="MobiDB-lite"/>
    </source>
</evidence>
<dbReference type="InterPro" id="IPR036790">
    <property type="entry name" value="Frizzled_dom_sf"/>
</dbReference>
<keyword evidence="5 11" id="KW-1133">Transmembrane helix</keyword>
<organism evidence="14 15">
    <name type="scientific">Paragonimus heterotremus</name>
    <dbReference type="NCBI Taxonomy" id="100268"/>
    <lineage>
        <taxon>Eukaryota</taxon>
        <taxon>Metazoa</taxon>
        <taxon>Spiralia</taxon>
        <taxon>Lophotrochozoa</taxon>
        <taxon>Platyhelminthes</taxon>
        <taxon>Trematoda</taxon>
        <taxon>Digenea</taxon>
        <taxon>Plagiorchiida</taxon>
        <taxon>Troglotremata</taxon>
        <taxon>Troglotrematidae</taxon>
        <taxon>Paragonimus</taxon>
    </lineage>
</organism>
<keyword evidence="8" id="KW-0675">Receptor</keyword>
<dbReference type="Gene3D" id="1.20.1070.10">
    <property type="entry name" value="Rhodopsin 7-helix transmembrane proteins"/>
    <property type="match status" value="1"/>
</dbReference>
<keyword evidence="6 11" id="KW-0472">Membrane</keyword>
<dbReference type="AlphaFoldDB" id="A0A8J4TBV3"/>
<dbReference type="OrthoDB" id="5959102at2759"/>
<keyword evidence="4 11" id="KW-0812">Transmembrane</keyword>
<feature type="transmembrane region" description="Helical" evidence="11">
    <location>
        <begin position="363"/>
        <end position="383"/>
    </location>
</feature>
<feature type="compositionally biased region" description="Basic and acidic residues" evidence="10">
    <location>
        <begin position="258"/>
        <end position="281"/>
    </location>
</feature>
<dbReference type="InterPro" id="IPR017981">
    <property type="entry name" value="GPCR_2-like_7TM"/>
</dbReference>
<protein>
    <submittedName>
        <fullName evidence="14">Frizzled 9</fullName>
    </submittedName>
</protein>
<dbReference type="PRINTS" id="PR00489">
    <property type="entry name" value="FRIZZLED"/>
</dbReference>
<sequence length="837" mass="94063">MRTMSISMRIRSYIVVAFLVGCFVHGTIASLPYAYLISKPHQNLTNSVRVSRQGEVFDAGSHTRIVPGAISILPGSQTNNNNSPGYFEEEDGINHCVAIHEQVCQGLQYTNTKFPNPAGFTAQDEAAKRMHSYQALITVGCSQYLKFFLCSVYFPMCTVTPGGIRILQPCQNFCRHVQVKCEPLLKKFSFPWPKELNCNALPSGSDMCIQPENYALDLQTGFLTQQLAEVAPKELANLLPELNNLLDRKHTLTGQQKGRNEKEDLRILSESSGDKSENSKTEAFPHRRFQCTMVDVPLYPDNPNENVTCARRCAANIYYRAAEKRFADIWLLGWSILCASSCAMTLITFVIDRNRFIYPERPIVYISASYLCYSLGLILRIVLGRERVACRNQVETRLGQTTQPLLDNLIPSTISTEPGDMHVYHSSLGSGKFLTVSGHEGTWCTLVFIIIYYFSQASYIWWVMLTVTWFLSAACKWGSEGIESISSVLHVLAWALPAIKTMLILILHRIDADELTGLCFVGFQDRIGLLFFVLIPQIIYLLSGIVLLFIGFFALVSVRAKLKQHATLIRSVQKSSKPQVNSSAITVLDDDNRKPLFSLNMDTSSVRRLDKLMVKIGIFSVLYIIPNVCVIGANLYSYNGLARWSESVRRMHWRSGCLSAHGTNWANLDACLHGSDLPAVEVNMLHIFMSLVVGITAGMWVWCNRKTFVSWSHCFNRQQQKSVTQKSETLLAVKKRSTNRQTTPTDTREAVRQERMRLGFHTSDQHGASTCQRNGSDQPQRFPFPSQMDPGPVGLSSTSDSHEAPLVLTLSERSQCPQPTPYRQPTLPNRVNAVWCT</sequence>
<dbReference type="PROSITE" id="PS50261">
    <property type="entry name" value="G_PROTEIN_RECEP_F2_4"/>
    <property type="match status" value="1"/>
</dbReference>
<evidence type="ECO:0000313" key="15">
    <source>
        <dbReference type="Proteomes" id="UP000748531"/>
    </source>
</evidence>
<comment type="subcellular location">
    <subcellularLocation>
        <location evidence="1">Membrane</location>
        <topology evidence="1">Multi-pass membrane protein</topology>
    </subcellularLocation>
</comment>
<dbReference type="GO" id="GO:0035567">
    <property type="term" value="P:non-canonical Wnt signaling pathway"/>
    <property type="evidence" value="ECO:0007669"/>
    <property type="project" value="TreeGrafter"/>
</dbReference>
<evidence type="ECO:0000256" key="5">
    <source>
        <dbReference type="ARBA" id="ARBA00022989"/>
    </source>
</evidence>
<dbReference type="SMART" id="SM01330">
    <property type="entry name" value="Frizzled"/>
    <property type="match status" value="1"/>
</dbReference>
<feature type="transmembrane region" description="Helical" evidence="11">
    <location>
        <begin position="616"/>
        <end position="636"/>
    </location>
</feature>
<feature type="disulfide bond" evidence="9">
    <location>
        <begin position="96"/>
        <end position="157"/>
    </location>
</feature>
<feature type="transmembrane region" description="Helical" evidence="11">
    <location>
        <begin position="530"/>
        <end position="556"/>
    </location>
</feature>
<dbReference type="Proteomes" id="UP000748531">
    <property type="component" value="Unassembled WGS sequence"/>
</dbReference>
<evidence type="ECO:0000256" key="8">
    <source>
        <dbReference type="ARBA" id="ARBA00023170"/>
    </source>
</evidence>
<dbReference type="InterPro" id="IPR015526">
    <property type="entry name" value="Frizzled/SFRP"/>
</dbReference>
<dbReference type="GO" id="GO:0017147">
    <property type="term" value="F:Wnt-protein binding"/>
    <property type="evidence" value="ECO:0007669"/>
    <property type="project" value="TreeGrafter"/>
</dbReference>
<keyword evidence="3" id="KW-0217">Developmental protein</keyword>
<keyword evidence="7 9" id="KW-1015">Disulfide bond</keyword>
<dbReference type="Pfam" id="PF01534">
    <property type="entry name" value="Frizzled"/>
    <property type="match status" value="2"/>
</dbReference>
<feature type="region of interest" description="Disordered" evidence="10">
    <location>
        <begin position="250"/>
        <end position="281"/>
    </location>
</feature>
<feature type="disulfide bond" evidence="9">
    <location>
        <begin position="174"/>
        <end position="198"/>
    </location>
</feature>
<comment type="caution">
    <text evidence="9">Lacks conserved residue(s) required for the propagation of feature annotation.</text>
</comment>
<feature type="domain" description="G-protein coupled receptors family 2 profile 2" evidence="13">
    <location>
        <begin position="327"/>
        <end position="709"/>
    </location>
</feature>
<evidence type="ECO:0000256" key="11">
    <source>
        <dbReference type="SAM" id="Phobius"/>
    </source>
</evidence>
<feature type="transmembrane region" description="Helical" evidence="11">
    <location>
        <begin position="329"/>
        <end position="351"/>
    </location>
</feature>
<feature type="region of interest" description="Disordered" evidence="10">
    <location>
        <begin position="763"/>
        <end position="801"/>
    </location>
</feature>
<dbReference type="Gene3D" id="1.10.2000.10">
    <property type="entry name" value="Frizzled cysteine-rich domain"/>
    <property type="match status" value="1"/>
</dbReference>
<dbReference type="GO" id="GO:0060070">
    <property type="term" value="P:canonical Wnt signaling pathway"/>
    <property type="evidence" value="ECO:0007669"/>
    <property type="project" value="TreeGrafter"/>
</dbReference>
<dbReference type="PANTHER" id="PTHR11309">
    <property type="entry name" value="FRIZZLED"/>
    <property type="match status" value="1"/>
</dbReference>
<dbReference type="CDD" id="cd07066">
    <property type="entry name" value="CRD_FZ"/>
    <property type="match status" value="1"/>
</dbReference>
<dbReference type="InterPro" id="IPR020067">
    <property type="entry name" value="Frizzled_dom"/>
</dbReference>
<evidence type="ECO:0000259" key="12">
    <source>
        <dbReference type="PROSITE" id="PS50038"/>
    </source>
</evidence>
<keyword evidence="15" id="KW-1185">Reference proteome</keyword>
<feature type="transmembrane region" description="Helical" evidence="11">
    <location>
        <begin position="12"/>
        <end position="36"/>
    </location>
</feature>
<dbReference type="Pfam" id="PF01392">
    <property type="entry name" value="Fz"/>
    <property type="match status" value="1"/>
</dbReference>
<accession>A0A8J4TBV3</accession>
<dbReference type="EMBL" id="LUCH01001450">
    <property type="protein sequence ID" value="KAF5403048.1"/>
    <property type="molecule type" value="Genomic_DNA"/>
</dbReference>
<dbReference type="GO" id="GO:0004888">
    <property type="term" value="F:transmembrane signaling receptor activity"/>
    <property type="evidence" value="ECO:0007669"/>
    <property type="project" value="InterPro"/>
</dbReference>
<dbReference type="InterPro" id="IPR000539">
    <property type="entry name" value="Frizzled/Smoothened_7TM"/>
</dbReference>
<dbReference type="PROSITE" id="PS50038">
    <property type="entry name" value="FZ"/>
    <property type="match status" value="1"/>
</dbReference>
<evidence type="ECO:0000313" key="14">
    <source>
        <dbReference type="EMBL" id="KAF5403048.1"/>
    </source>
</evidence>
<name>A0A8J4TBV3_9TREM</name>
<evidence type="ECO:0000256" key="9">
    <source>
        <dbReference type="PROSITE-ProRule" id="PRU00090"/>
    </source>
</evidence>
<dbReference type="SMART" id="SM00063">
    <property type="entry name" value="FRI"/>
    <property type="match status" value="1"/>
</dbReference>
<evidence type="ECO:0000256" key="1">
    <source>
        <dbReference type="ARBA" id="ARBA00004141"/>
    </source>
</evidence>
<proteinExistence type="inferred from homology"/>
<gene>
    <name evidence="14" type="ORF">PHET_03686</name>
</gene>
<feature type="disulfide bond" evidence="9">
    <location>
        <begin position="104"/>
        <end position="150"/>
    </location>
</feature>
<evidence type="ECO:0000256" key="2">
    <source>
        <dbReference type="ARBA" id="ARBA00008077"/>
    </source>
</evidence>
<evidence type="ECO:0000256" key="6">
    <source>
        <dbReference type="ARBA" id="ARBA00023136"/>
    </source>
</evidence>
<comment type="caution">
    <text evidence="14">The sequence shown here is derived from an EMBL/GenBank/DDBJ whole genome shotgun (WGS) entry which is preliminary data.</text>
</comment>
<feature type="transmembrane region" description="Helical" evidence="11">
    <location>
        <begin position="491"/>
        <end position="510"/>
    </location>
</feature>
<evidence type="ECO:0000256" key="7">
    <source>
        <dbReference type="ARBA" id="ARBA00023157"/>
    </source>
</evidence>
<dbReference type="PANTHER" id="PTHR11309:SF99">
    <property type="entry name" value="FRIZZLED-4"/>
    <property type="match status" value="1"/>
</dbReference>
<reference evidence="14" key="1">
    <citation type="submission" date="2019-05" db="EMBL/GenBank/DDBJ databases">
        <title>Annotation for the trematode Paragonimus heterotremus.</title>
        <authorList>
            <person name="Choi Y.-J."/>
        </authorList>
    </citation>
    <scope>NUCLEOTIDE SEQUENCE</scope>
    <source>
        <strain evidence="14">LC</strain>
    </source>
</reference>